<evidence type="ECO:0000313" key="2">
    <source>
        <dbReference type="Proteomes" id="UP000192997"/>
    </source>
</evidence>
<dbReference type="EMBL" id="NBYN01000015">
    <property type="protein sequence ID" value="OSO94031.1"/>
    <property type="molecule type" value="Genomic_DNA"/>
</dbReference>
<evidence type="ECO:0000313" key="1">
    <source>
        <dbReference type="EMBL" id="OSO94031.1"/>
    </source>
</evidence>
<reference evidence="2" key="1">
    <citation type="submission" date="2017-04" db="EMBL/GenBank/DDBJ databases">
        <authorList>
            <person name="Abreu V.A."/>
            <person name="Popin R.V."/>
            <person name="Rigonato J."/>
            <person name="Andreote A.P."/>
            <person name="Schaker P.C."/>
            <person name="Hoff-Risseti C."/>
            <person name="Alvarenga D.O."/>
            <person name="Varani A.M."/>
            <person name="Fiore M.F."/>
        </authorList>
    </citation>
    <scope>NUCLEOTIDE SEQUENCE [LARGE SCALE GENOMIC DNA]</scope>
    <source>
        <strain evidence="2">CENA303</strain>
    </source>
</reference>
<comment type="caution">
    <text evidence="1">The sequence shown here is derived from an EMBL/GenBank/DDBJ whole genome shotgun (WGS) entry which is preliminary data.</text>
</comment>
<proteinExistence type="predicted"/>
<name>A0A1X4GA17_9CYAN</name>
<sequence length="72" mass="8453">MYGVHIWLVEVYLKGVGIVKYKVYWWFVGRFKNDGGLKGIISGSVVRFRKCECFAIALKMETVFFITFIKYC</sequence>
<organism evidence="1 2">
    <name type="scientific">Cylindrospermopsis raciborskii CENA303</name>
    <dbReference type="NCBI Taxonomy" id="1170769"/>
    <lineage>
        <taxon>Bacteria</taxon>
        <taxon>Bacillati</taxon>
        <taxon>Cyanobacteriota</taxon>
        <taxon>Cyanophyceae</taxon>
        <taxon>Nostocales</taxon>
        <taxon>Aphanizomenonaceae</taxon>
        <taxon>Cylindrospermopsis</taxon>
    </lineage>
</organism>
<dbReference type="AlphaFoldDB" id="A0A1X4GA17"/>
<gene>
    <name evidence="1" type="ORF">B7O87_04200</name>
</gene>
<dbReference type="Proteomes" id="UP000192997">
    <property type="component" value="Unassembled WGS sequence"/>
</dbReference>
<protein>
    <submittedName>
        <fullName evidence="1">Uncharacterized protein</fullName>
    </submittedName>
</protein>
<accession>A0A1X4GA17</accession>